<dbReference type="HAMAP" id="MF_01217">
    <property type="entry name" value="Acyl_carrier"/>
    <property type="match status" value="1"/>
</dbReference>
<evidence type="ECO:0000256" key="5">
    <source>
        <dbReference type="ARBA" id="ARBA00022553"/>
    </source>
</evidence>
<comment type="caution">
    <text evidence="14">The sequence shown here is derived from an EMBL/GenBank/DDBJ whole genome shotgun (WGS) entry which is preliminary data.</text>
</comment>
<dbReference type="OrthoDB" id="448946at2759"/>
<dbReference type="NCBIfam" id="NF002148">
    <property type="entry name" value="PRK00982.1-2"/>
    <property type="match status" value="1"/>
</dbReference>
<keyword evidence="6" id="KW-0679">Respiratory chain</keyword>
<evidence type="ECO:0000256" key="1">
    <source>
        <dbReference type="ARBA" id="ARBA00005194"/>
    </source>
</evidence>
<dbReference type="GO" id="GO:0000036">
    <property type="term" value="F:acyl carrier activity"/>
    <property type="evidence" value="ECO:0007669"/>
    <property type="project" value="TreeGrafter"/>
</dbReference>
<keyword evidence="8" id="KW-0443">Lipid metabolism</keyword>
<comment type="pathway">
    <text evidence="1">Lipid metabolism; fatty acid biosynthesis.</text>
</comment>
<dbReference type="GO" id="GO:0000035">
    <property type="term" value="F:acyl binding"/>
    <property type="evidence" value="ECO:0007669"/>
    <property type="project" value="TreeGrafter"/>
</dbReference>
<keyword evidence="6" id="KW-0813">Transport</keyword>
<evidence type="ECO:0000259" key="13">
    <source>
        <dbReference type="PROSITE" id="PS50075"/>
    </source>
</evidence>
<evidence type="ECO:0000256" key="8">
    <source>
        <dbReference type="ARBA" id="ARBA00023098"/>
    </source>
</evidence>
<dbReference type="GO" id="GO:0005739">
    <property type="term" value="C:mitochondrion"/>
    <property type="evidence" value="ECO:0007669"/>
    <property type="project" value="UniProtKB-ARBA"/>
</dbReference>
<evidence type="ECO:0000313" key="14">
    <source>
        <dbReference type="EMBL" id="EPS65801.1"/>
    </source>
</evidence>
<comment type="similarity">
    <text evidence="2">Belongs to the acyl carrier protein (ACP) family.</text>
</comment>
<gene>
    <name evidence="14" type="ORF">M569_08978</name>
</gene>
<dbReference type="InterPro" id="IPR036736">
    <property type="entry name" value="ACP-like_sf"/>
</dbReference>
<keyword evidence="5" id="KW-0597">Phosphoprotein</keyword>
<keyword evidence="4 12" id="KW-0444">Lipid biosynthesis</keyword>
<evidence type="ECO:0000256" key="6">
    <source>
        <dbReference type="ARBA" id="ARBA00022660"/>
    </source>
</evidence>
<dbReference type="PANTHER" id="PTHR20863">
    <property type="entry name" value="ACYL CARRIER PROTEIN"/>
    <property type="match status" value="1"/>
</dbReference>
<protein>
    <recommendedName>
        <fullName evidence="12">Acyl carrier protein</fullName>
    </recommendedName>
</protein>
<evidence type="ECO:0000256" key="9">
    <source>
        <dbReference type="ARBA" id="ARBA00023160"/>
    </source>
</evidence>
<evidence type="ECO:0000256" key="3">
    <source>
        <dbReference type="ARBA" id="ARBA00022450"/>
    </source>
</evidence>
<evidence type="ECO:0000256" key="10">
    <source>
        <dbReference type="ARBA" id="ARBA00057783"/>
    </source>
</evidence>
<keyword evidence="6" id="KW-0249">Electron transport</keyword>
<evidence type="ECO:0000256" key="7">
    <source>
        <dbReference type="ARBA" id="ARBA00022832"/>
    </source>
</evidence>
<proteinExistence type="inferred from homology"/>
<feature type="domain" description="Carrier" evidence="13">
    <location>
        <begin position="13"/>
        <end position="88"/>
    </location>
</feature>
<organism evidence="14 15">
    <name type="scientific">Genlisea aurea</name>
    <dbReference type="NCBI Taxonomy" id="192259"/>
    <lineage>
        <taxon>Eukaryota</taxon>
        <taxon>Viridiplantae</taxon>
        <taxon>Streptophyta</taxon>
        <taxon>Embryophyta</taxon>
        <taxon>Tracheophyta</taxon>
        <taxon>Spermatophyta</taxon>
        <taxon>Magnoliopsida</taxon>
        <taxon>eudicotyledons</taxon>
        <taxon>Gunneridae</taxon>
        <taxon>Pentapetalae</taxon>
        <taxon>asterids</taxon>
        <taxon>lamiids</taxon>
        <taxon>Lamiales</taxon>
        <taxon>Lentibulariaceae</taxon>
        <taxon>Genlisea</taxon>
    </lineage>
</organism>
<dbReference type="PANTHER" id="PTHR20863:SF60">
    <property type="entry name" value="ACYL CARRIER PROTEIN 3, MITOCHONDRIAL"/>
    <property type="match status" value="1"/>
</dbReference>
<dbReference type="PROSITE" id="PS50075">
    <property type="entry name" value="CARRIER"/>
    <property type="match status" value="1"/>
</dbReference>
<comment type="subunit">
    <text evidence="11">Complex I is composed of at least 49 different subunits.</text>
</comment>
<name>S8CM00_9LAMI</name>
<evidence type="ECO:0000256" key="11">
    <source>
        <dbReference type="ARBA" id="ARBA00063067"/>
    </source>
</evidence>
<evidence type="ECO:0000256" key="2">
    <source>
        <dbReference type="ARBA" id="ARBA00010930"/>
    </source>
</evidence>
<keyword evidence="7" id="KW-0276">Fatty acid metabolism</keyword>
<dbReference type="Gene3D" id="1.10.1200.10">
    <property type="entry name" value="ACP-like"/>
    <property type="match status" value="1"/>
</dbReference>
<evidence type="ECO:0000256" key="12">
    <source>
        <dbReference type="RuleBase" id="RU000722"/>
    </source>
</evidence>
<dbReference type="AlphaFoldDB" id="S8CM00"/>
<accession>S8CM00</accession>
<dbReference type="SUPFAM" id="SSF47336">
    <property type="entry name" value="ACP-like"/>
    <property type="match status" value="1"/>
</dbReference>
<dbReference type="InterPro" id="IPR003231">
    <property type="entry name" value="ACP"/>
</dbReference>
<keyword evidence="3 12" id="KW-0596">Phosphopantetheine</keyword>
<evidence type="ECO:0000313" key="15">
    <source>
        <dbReference type="Proteomes" id="UP000015453"/>
    </source>
</evidence>
<keyword evidence="15" id="KW-1185">Reference proteome</keyword>
<dbReference type="Proteomes" id="UP000015453">
    <property type="component" value="Unassembled WGS sequence"/>
</dbReference>
<dbReference type="InterPro" id="IPR009081">
    <property type="entry name" value="PP-bd_ACP"/>
</dbReference>
<reference evidence="14 15" key="1">
    <citation type="journal article" date="2013" name="BMC Genomics">
        <title>The miniature genome of a carnivorous plant Genlisea aurea contains a low number of genes and short non-coding sequences.</title>
        <authorList>
            <person name="Leushkin E.V."/>
            <person name="Sutormin R.A."/>
            <person name="Nabieva E.R."/>
            <person name="Penin A.A."/>
            <person name="Kondrashov A.S."/>
            <person name="Logacheva M.D."/>
        </authorList>
    </citation>
    <scope>NUCLEOTIDE SEQUENCE [LARGE SCALE GENOMIC DNA]</scope>
</reference>
<dbReference type="FunFam" id="1.10.1200.10:FF:000003">
    <property type="entry name" value="Acyl carrier protein"/>
    <property type="match status" value="1"/>
</dbReference>
<evidence type="ECO:0000256" key="4">
    <source>
        <dbReference type="ARBA" id="ARBA00022516"/>
    </source>
</evidence>
<keyword evidence="9 12" id="KW-0275">Fatty acid biosynthesis</keyword>
<sequence>MRAFTVDANSSTEHVLNQVINLVKKVGRIDSTKVTGTADFQKDLSLDSLDKVELFMALENEFSIEIPDAEADKLKCCADVAKYVISTCTWNRMQVGRDINYEFSRTIGTVFCP</sequence>
<comment type="function">
    <text evidence="10">Carrier of the growing fatty acid chain in fatty acid biosynthesis. May be involved in the synthesis of short and medium chain fatty acids. Accessory and non-catalytic subunit of the mitochondrial membrane respiratory chain NADH dehydrogenase (Complex I), which functions in the transfer of electrons from NADH to the respiratory chain.</text>
</comment>
<dbReference type="NCBIfam" id="TIGR00517">
    <property type="entry name" value="acyl_carrier"/>
    <property type="match status" value="1"/>
</dbReference>
<dbReference type="EMBL" id="AUSU01004035">
    <property type="protein sequence ID" value="EPS65801.1"/>
    <property type="molecule type" value="Genomic_DNA"/>
</dbReference>
<dbReference type="Pfam" id="PF00550">
    <property type="entry name" value="PP-binding"/>
    <property type="match status" value="1"/>
</dbReference>